<evidence type="ECO:0000256" key="1">
    <source>
        <dbReference type="SAM" id="MobiDB-lite"/>
    </source>
</evidence>
<feature type="compositionally biased region" description="Basic and acidic residues" evidence="1">
    <location>
        <begin position="14"/>
        <end position="59"/>
    </location>
</feature>
<dbReference type="AlphaFoldDB" id="C3ZYX3"/>
<sequence>MSAIVCSQKRVYRKCEKERKGTKRNEKERKGTKRNEKERKGTKSNEKDRKGEKERKGTKYEANSNKIDGNIRKSFSFVVNEREDMSPVSENHVVGPVERSCHARGAAVY</sequence>
<dbReference type="InParanoid" id="C3ZYX3"/>
<dbReference type="EMBL" id="GG666738">
    <property type="protein sequence ID" value="EEN42244.1"/>
    <property type="molecule type" value="Genomic_DNA"/>
</dbReference>
<accession>C3ZYX3</accession>
<name>C3ZYX3_BRAFL</name>
<proteinExistence type="predicted"/>
<evidence type="ECO:0000313" key="2">
    <source>
        <dbReference type="EMBL" id="EEN42244.1"/>
    </source>
</evidence>
<protein>
    <submittedName>
        <fullName evidence="2">Uncharacterized protein</fullName>
    </submittedName>
</protein>
<feature type="region of interest" description="Disordered" evidence="1">
    <location>
        <begin position="14"/>
        <end position="65"/>
    </location>
</feature>
<reference evidence="2" key="1">
    <citation type="journal article" date="2008" name="Nature">
        <title>The amphioxus genome and the evolution of the chordate karyotype.</title>
        <authorList>
            <consortium name="US DOE Joint Genome Institute (JGI-PGF)"/>
            <person name="Putnam N.H."/>
            <person name="Butts T."/>
            <person name="Ferrier D.E.K."/>
            <person name="Furlong R.F."/>
            <person name="Hellsten U."/>
            <person name="Kawashima T."/>
            <person name="Robinson-Rechavi M."/>
            <person name="Shoguchi E."/>
            <person name="Terry A."/>
            <person name="Yu J.-K."/>
            <person name="Benito-Gutierrez E.L."/>
            <person name="Dubchak I."/>
            <person name="Garcia-Fernandez J."/>
            <person name="Gibson-Brown J.J."/>
            <person name="Grigoriev I.V."/>
            <person name="Horton A.C."/>
            <person name="de Jong P.J."/>
            <person name="Jurka J."/>
            <person name="Kapitonov V.V."/>
            <person name="Kohara Y."/>
            <person name="Kuroki Y."/>
            <person name="Lindquist E."/>
            <person name="Lucas S."/>
            <person name="Osoegawa K."/>
            <person name="Pennacchio L.A."/>
            <person name="Salamov A.A."/>
            <person name="Satou Y."/>
            <person name="Sauka-Spengler T."/>
            <person name="Schmutz J."/>
            <person name="Shin-I T."/>
            <person name="Toyoda A."/>
            <person name="Bronner-Fraser M."/>
            <person name="Fujiyama A."/>
            <person name="Holland L.Z."/>
            <person name="Holland P.W.H."/>
            <person name="Satoh N."/>
            <person name="Rokhsar D.S."/>
        </authorList>
    </citation>
    <scope>NUCLEOTIDE SEQUENCE [LARGE SCALE GENOMIC DNA]</scope>
    <source>
        <strain evidence="2">S238N-H82</strain>
        <tissue evidence="2">Testes</tissue>
    </source>
</reference>
<organism>
    <name type="scientific">Branchiostoma floridae</name>
    <name type="common">Florida lancelet</name>
    <name type="synonym">Amphioxus</name>
    <dbReference type="NCBI Taxonomy" id="7739"/>
    <lineage>
        <taxon>Eukaryota</taxon>
        <taxon>Metazoa</taxon>
        <taxon>Chordata</taxon>
        <taxon>Cephalochordata</taxon>
        <taxon>Leptocardii</taxon>
        <taxon>Amphioxiformes</taxon>
        <taxon>Branchiostomatidae</taxon>
        <taxon>Branchiostoma</taxon>
    </lineage>
</organism>
<gene>
    <name evidence="2" type="ORF">BRAFLDRAFT_132372</name>
</gene>